<proteinExistence type="predicted"/>
<reference evidence="1 2" key="1">
    <citation type="submission" date="2007-08" db="EMBL/GenBank/DDBJ databases">
        <authorList>
            <person name="Fulton L."/>
            <person name="Clifton S."/>
            <person name="Fulton B."/>
            <person name="Xu J."/>
            <person name="Minx P."/>
            <person name="Pepin K.H."/>
            <person name="Johnson M."/>
            <person name="Thiruvilangam P."/>
            <person name="Bhonagiri V."/>
            <person name="Nash W.E."/>
            <person name="Mardis E.R."/>
            <person name="Wilson R.K."/>
        </authorList>
    </citation>
    <scope>NUCLEOTIDE SEQUENCE [LARGE SCALE GENOMIC DNA]</scope>
    <source>
        <strain evidence="2">ATCC BAA-613 / DSM 15670 / CCUG 46953 / JCM 12243 / WAL 16351</strain>
    </source>
</reference>
<reference evidence="1 2" key="2">
    <citation type="submission" date="2007-09" db="EMBL/GenBank/DDBJ databases">
        <title>Draft genome sequence of Clostridium bolteae (ATCC BAA-613).</title>
        <authorList>
            <person name="Sudarsanam P."/>
            <person name="Ley R."/>
            <person name="Guruge J."/>
            <person name="Turnbaugh P.J."/>
            <person name="Mahowald M."/>
            <person name="Liep D."/>
            <person name="Gordon J."/>
        </authorList>
    </citation>
    <scope>NUCLEOTIDE SEQUENCE [LARGE SCALE GENOMIC DNA]</scope>
    <source>
        <strain evidence="2">ATCC BAA-613 / DSM 15670 / CCUG 46953 / JCM 12243 / WAL 16351</strain>
    </source>
</reference>
<dbReference type="AlphaFoldDB" id="A8S320"/>
<sequence>MCSIPIFILLFRLKLLQVEIVLCIFCNRLHISVKKYDRLCIFV</sequence>
<dbReference type="EMBL" id="ABCC02000052">
    <property type="protein sequence ID" value="EDP13296.1"/>
    <property type="molecule type" value="Genomic_DNA"/>
</dbReference>
<dbReference type="PaxDb" id="411902-CLOBOL_06462"/>
<accession>A8S320</accession>
<name>A8S320_ENTBW</name>
<gene>
    <name evidence="1" type="ORF">CLOBOL_06462</name>
</gene>
<evidence type="ECO:0000313" key="1">
    <source>
        <dbReference type="EMBL" id="EDP13296.1"/>
    </source>
</evidence>
<organism evidence="1 2">
    <name type="scientific">Enterocloster bolteae (strain ATCC BAA-613 / DSM 15670 / CCUG 46953 / JCM 12243 / WAL 16351)</name>
    <name type="common">Clostridium bolteae</name>
    <dbReference type="NCBI Taxonomy" id="411902"/>
    <lineage>
        <taxon>Bacteria</taxon>
        <taxon>Bacillati</taxon>
        <taxon>Bacillota</taxon>
        <taxon>Clostridia</taxon>
        <taxon>Lachnospirales</taxon>
        <taxon>Lachnospiraceae</taxon>
        <taxon>Enterocloster</taxon>
    </lineage>
</organism>
<evidence type="ECO:0000313" key="2">
    <source>
        <dbReference type="Proteomes" id="UP000005396"/>
    </source>
</evidence>
<dbReference type="HOGENOM" id="CLU_3231713_0_0_9"/>
<comment type="caution">
    <text evidence="1">The sequence shown here is derived from an EMBL/GenBank/DDBJ whole genome shotgun (WGS) entry which is preliminary data.</text>
</comment>
<protein>
    <submittedName>
        <fullName evidence="1">Uncharacterized protein</fullName>
    </submittedName>
</protein>
<dbReference type="Proteomes" id="UP000005396">
    <property type="component" value="Unassembled WGS sequence"/>
</dbReference>